<name>A0ABN8HLV0_9NEOP</name>
<feature type="compositionally biased region" description="Basic and acidic residues" evidence="3">
    <location>
        <begin position="1626"/>
        <end position="1638"/>
    </location>
</feature>
<feature type="region of interest" description="Disordered" evidence="3">
    <location>
        <begin position="2059"/>
        <end position="2078"/>
    </location>
</feature>
<dbReference type="InterPro" id="IPR009091">
    <property type="entry name" value="RCC1/BLIP-II"/>
</dbReference>
<sequence length="2239" mass="246755">MASKLQVPELTCMDPENYRKYFQVLCWVANRKLDKKAQKKIGKKERLRRLKAAGSVGVCFAPVLLRNPSYFAVFAAVRKSLLSRWRQLRSAYSEGSDDSDNEEPSCSHQQVPPKVPKITGIGLRMVFTLISQARFSDAQFCEHSLKALLDVLQGHTPEEMAHEPNEIISTLHAMLVEIASGSGPNGRSDVPTALTSLSSSCLIALSVARGEAELILNAVASLIMTAPTLSEQYMQIPTNLTTLQRSVQSALLGASARNQWLSYGVPHQALASTFPVDLPSLMTSGPGELVVRALASDGCFLYVYSSKGLLKIGSGYGSSIRQHVYLYKPDFFASDRHGWLGYCKNKLYVRIGRKKPEVYEVDEDTLEVRNMIKLDPAAPCVSESKTAVFTDGNQLGLILLSNYDNLLVRMYDTSYEQYEGSPVTLAPRKELSVHLLRRRTLALGRAPFEDGMSRRSADLDTPIAMQFDDNDEDPLLGIYAGQDFGLLTTATGKVYYTGKGTSLGYKVSSPHIGRWTLMKETLFNRNEPNVKKCKVVQVAVGHEGVHAILVLDNGTALFTGTARRGEDGDSGKHRRTPKPTRPKKITKVDGHHIVYAACNYGSTALVTRQGVLFMFGKDTQHCDANGIVSGLRHERVIQVALGKAHAIALTRFGQVYTFGINNKSQCGREFGYIKEKMCPRRTNKEDVRVCEEAHAWLAEYSRVCTLCRLCTAFGAECHCNAMPIRVPGERCGCGEGEGGCGTCGICRRCAETCSTARQEKPAAADAYEEAESAQAAEAKHVVEAGSECGPSRGAESEAACAGPSGADAERDAGVKVSSLAPARVAVPGGHRVVVVACGLHHSLLLTEHGTAADALGTSPPLVFGEFWGGGGQLNSAGEVLAFGSNQMGQLGAGDVAAHHRIVRVRVPRAMSVAAGSNHSAVLTRDGELFTFGFYQKGSLGRPRSEDPTRPERLPLWFATPGRVPRLGPRQACKAVWISASGDQTFVQVSQSLIKTETLFSSTITANNHSIVILPNRPEHTFKCITINKVDGSCNTWTGSEQVDFVNTLATLDPLYDVLWCYQPQMRVMKCFNILAFDANNLQRCFNDPDFTVDEFEYPNYGIMKRLEDFKDLETFEKARNSDEKAPENLGITNTSVLNQDLAIPHVPECSVTRMHAALHLIGCLDTLTYAHDHKLTITEYKEEATVVPVAPIMEDFLTVNRFESHGGGWGYSGHSVEAIRFMCDTDIVLGGYGLFGGRGDYTAKIKLYDIGVDGGDQEDDGEVLAESEEIVYECAPRDRFPVLFDTPVSITASRWYVAWACINGPSSDCGSTGQAMVINDDVSFHFKTSKKSNNGTDVNAGQIPCLLYNVVSTDQALPARHVEKFEPVIVLSKNVSRKVTVACLKSLITLMRWCWMTYRDMVIETNGLVPINYQKLTTMKHQKRLVYVVKACLRLVRSYINEIYPQNNKRRNSHEYMLYFEAIGEVRSFIQQMMSEATPTCAMLPRRPTKTRLHKVCLVQFALETTNSILQEAHDTVAACYHAFFPTPTLKWNHLCSLLFQVKDGNVPPAQIRELTSTCAAMCGSRSLLDVLQHIVPLTQTCLRAEEARRADKAEAKVQKDGPSKSATVPRSSHPQKPPPVPPRTNNRELQRRQDSAESKSCYMGWHLMDVVPRLLDIERLAQACSKLIARVIAELSHCATETREEMDTNAVKHLITPSRFIRVNQNRAWNTGNGSPDAVCFTVDRPGVMLVGACVYGGLGHYEYTLELLHDVRTTIEEPKPTHCWVSVDVIHGTFNGADCQHDMMPIKFEHPIPLKEEYRYAIRLCNHGGRTVNGDCGVPSVKGPDGTTFHFASCSLSFNGTTLARGQIPSLIYYGTSKLLTNAVESTDAVLHTLRTMTLRVAAAAVERSAELLGSLRNELSAEELRRSAAALQRSPAVDSLLPAVLANLEALDDTKSAVKLLEMIHKILPHVAAMNLLMPSGDDLASPNTHYYTWVESEHPYKEATVTNMRVLFPPTVSWVLLEMDPRSVTAQPEDTLTIFAAAGTPKQKCQCTQDAQISESPFRKVYKRLIQLSPDEGEPEDLADDGDAESSCTHHNRSYISVTPRLSNVASEYPQKALLVPGNEVIFSLETATDYLSDYSKNENNRSESRYGFRCLCVGYEDAPFTSQRQGLLLLEMELVYAGAACASRLLAPDLDLPLMSYVTLADIQHLTTWGGPREGEPPVDSNEMMFIMRGLELSSPPTIHQVLDGQPLSR</sequence>
<feature type="region of interest" description="Disordered" evidence="3">
    <location>
        <begin position="93"/>
        <end position="114"/>
    </location>
</feature>
<feature type="region of interest" description="Disordered" evidence="3">
    <location>
        <begin position="786"/>
        <end position="805"/>
    </location>
</feature>
<dbReference type="Gene3D" id="2.60.120.820">
    <property type="entry name" value="PHR domain"/>
    <property type="match status" value="2"/>
</dbReference>
<feature type="compositionally biased region" description="Basic residues" evidence="3">
    <location>
        <begin position="572"/>
        <end position="584"/>
    </location>
</feature>
<feature type="repeat" description="RCC1" evidence="2">
    <location>
        <begin position="926"/>
        <end position="990"/>
    </location>
</feature>
<dbReference type="Gene3D" id="2.130.10.30">
    <property type="entry name" value="Regulator of chromosome condensation 1/beta-lactamase-inhibitor protein II"/>
    <property type="match status" value="2"/>
</dbReference>
<dbReference type="PANTHER" id="PTHR45943:SF1">
    <property type="entry name" value="E3 UBIQUITIN-PROTEIN LIGASE MYCBP2"/>
    <property type="match status" value="1"/>
</dbReference>
<dbReference type="Pfam" id="PF08005">
    <property type="entry name" value="PHR"/>
    <property type="match status" value="2"/>
</dbReference>
<dbReference type="EMBL" id="OW152813">
    <property type="protein sequence ID" value="CAH2036097.1"/>
    <property type="molecule type" value="Genomic_DNA"/>
</dbReference>
<dbReference type="InterPro" id="IPR012983">
    <property type="entry name" value="PHR"/>
</dbReference>
<feature type="region of interest" description="Disordered" evidence="3">
    <location>
        <begin position="1593"/>
        <end position="1638"/>
    </location>
</feature>
<dbReference type="Pfam" id="PF00415">
    <property type="entry name" value="RCC1"/>
    <property type="match status" value="1"/>
</dbReference>
<dbReference type="InterPro" id="IPR000408">
    <property type="entry name" value="Reg_chr_condens"/>
</dbReference>
<dbReference type="InterPro" id="IPR038648">
    <property type="entry name" value="PHR_sf"/>
</dbReference>
<dbReference type="PRINTS" id="PR00633">
    <property type="entry name" value="RCCNDNSATION"/>
</dbReference>
<dbReference type="PROSITE" id="PS50012">
    <property type="entry name" value="RCC1_3"/>
    <property type="match status" value="2"/>
</dbReference>
<keyword evidence="6" id="KW-1185">Reference proteome</keyword>
<feature type="non-terminal residue" evidence="5">
    <location>
        <position position="1"/>
    </location>
</feature>
<evidence type="ECO:0000313" key="6">
    <source>
        <dbReference type="Proteomes" id="UP000837857"/>
    </source>
</evidence>
<feature type="compositionally biased region" description="Basic and acidic residues" evidence="3">
    <location>
        <begin position="1593"/>
        <end position="1603"/>
    </location>
</feature>
<feature type="domain" description="PHR" evidence="4">
    <location>
        <begin position="1699"/>
        <end position="1856"/>
    </location>
</feature>
<protein>
    <recommendedName>
        <fullName evidence="4">PHR domain-containing protein</fullName>
    </recommendedName>
</protein>
<evidence type="ECO:0000313" key="5">
    <source>
        <dbReference type="EMBL" id="CAH2036097.1"/>
    </source>
</evidence>
<feature type="compositionally biased region" description="Acidic residues" evidence="3">
    <location>
        <begin position="2059"/>
        <end position="2072"/>
    </location>
</feature>
<evidence type="ECO:0000256" key="2">
    <source>
        <dbReference type="PROSITE-ProRule" id="PRU00235"/>
    </source>
</evidence>
<evidence type="ECO:0000259" key="4">
    <source>
        <dbReference type="Pfam" id="PF08005"/>
    </source>
</evidence>
<organism evidence="5 6">
    <name type="scientific">Iphiclides podalirius</name>
    <name type="common">scarce swallowtail</name>
    <dbReference type="NCBI Taxonomy" id="110791"/>
    <lineage>
        <taxon>Eukaryota</taxon>
        <taxon>Metazoa</taxon>
        <taxon>Ecdysozoa</taxon>
        <taxon>Arthropoda</taxon>
        <taxon>Hexapoda</taxon>
        <taxon>Insecta</taxon>
        <taxon>Pterygota</taxon>
        <taxon>Neoptera</taxon>
        <taxon>Endopterygota</taxon>
        <taxon>Lepidoptera</taxon>
        <taxon>Glossata</taxon>
        <taxon>Ditrysia</taxon>
        <taxon>Papilionoidea</taxon>
        <taxon>Papilionidae</taxon>
        <taxon>Papilioninae</taxon>
        <taxon>Iphiclides</taxon>
    </lineage>
</organism>
<feature type="repeat" description="RCC1" evidence="2">
    <location>
        <begin position="877"/>
        <end position="925"/>
    </location>
</feature>
<accession>A0ABN8HLV0</accession>
<gene>
    <name evidence="5" type="ORF">IPOD504_LOCUS841</name>
</gene>
<feature type="domain" description="PHR" evidence="4">
    <location>
        <begin position="1200"/>
        <end position="1349"/>
    </location>
</feature>
<dbReference type="PANTHER" id="PTHR45943">
    <property type="entry name" value="E3 UBIQUITIN-PROTEIN LIGASE MYCBP2"/>
    <property type="match status" value="1"/>
</dbReference>
<evidence type="ECO:0000256" key="1">
    <source>
        <dbReference type="ARBA" id="ARBA00022786"/>
    </source>
</evidence>
<proteinExistence type="predicted"/>
<dbReference type="Proteomes" id="UP000837857">
    <property type="component" value="Chromosome 1"/>
</dbReference>
<reference evidence="5" key="1">
    <citation type="submission" date="2022-03" db="EMBL/GenBank/DDBJ databases">
        <authorList>
            <person name="Martin H S."/>
        </authorList>
    </citation>
    <scope>NUCLEOTIDE SEQUENCE</scope>
</reference>
<keyword evidence="1" id="KW-0833">Ubl conjugation pathway</keyword>
<dbReference type="SUPFAM" id="SSF50985">
    <property type="entry name" value="RCC1/BLIP-II"/>
    <property type="match status" value="1"/>
</dbReference>
<dbReference type="PROSITE" id="PS00626">
    <property type="entry name" value="RCC1_2"/>
    <property type="match status" value="2"/>
</dbReference>
<feature type="region of interest" description="Disordered" evidence="3">
    <location>
        <begin position="561"/>
        <end position="584"/>
    </location>
</feature>
<evidence type="ECO:0000256" key="3">
    <source>
        <dbReference type="SAM" id="MobiDB-lite"/>
    </source>
</evidence>